<evidence type="ECO:0000313" key="2">
    <source>
        <dbReference type="Proteomes" id="UP000184267"/>
    </source>
</evidence>
<name>A0A1M2V5F9_TRAPU</name>
<dbReference type="EMBL" id="MNAD01001648">
    <property type="protein sequence ID" value="OJT02860.1"/>
    <property type="molecule type" value="Genomic_DNA"/>
</dbReference>
<dbReference type="OrthoDB" id="2757906at2759"/>
<proteinExistence type="predicted"/>
<accession>A0A1M2V5F9</accession>
<dbReference type="Gene3D" id="3.80.10.10">
    <property type="entry name" value="Ribonuclease Inhibitor"/>
    <property type="match status" value="1"/>
</dbReference>
<evidence type="ECO:0008006" key="3">
    <source>
        <dbReference type="Google" id="ProtNLM"/>
    </source>
</evidence>
<protein>
    <recommendedName>
        <fullName evidence="3">F-box domain-containing protein</fullName>
    </recommendedName>
</protein>
<evidence type="ECO:0000313" key="1">
    <source>
        <dbReference type="EMBL" id="OJT02860.1"/>
    </source>
</evidence>
<comment type="caution">
    <text evidence="1">The sequence shown here is derived from an EMBL/GenBank/DDBJ whole genome shotgun (WGS) entry which is preliminary data.</text>
</comment>
<dbReference type="Proteomes" id="UP000184267">
    <property type="component" value="Unassembled WGS sequence"/>
</dbReference>
<sequence length="370" mass="41384">MESCRLPLELCEEVMNALLKRHELPLDITTPSRYWFHQQQALCACALTCRAWRVRAQHLLLKFPHIRNSQCLASVTTAIQQLRDISIVHGLVLDSDGMLDLSTAGGLFMSALPHLQHLTYVNTRFDRGPPLRLLRMRLPFFAGITVLRLHLCTFQSLRSMLDVVWACRNVVSFHMRGCTLQTQRHSPAAIKAACEHLRPCQKLTRLEFLQVGLTTLAGSMFGAAVTELVIAKARNAEFLSNLLAKSFPALRSITVIDMRDERLPYMDNNTPSWLHAIAASRAVPGGLKKIVLRRHHVLKYNKCCREVVGSSMAVVGTSKPLSELLSGLEELTIGGFPVQGVSKTKGKSCNPAYIKLVIPTTMHTILRFEN</sequence>
<dbReference type="InterPro" id="IPR032675">
    <property type="entry name" value="LRR_dom_sf"/>
</dbReference>
<gene>
    <name evidence="1" type="ORF">TRAPUB_6611</name>
</gene>
<reference evidence="1 2" key="1">
    <citation type="submission" date="2016-10" db="EMBL/GenBank/DDBJ databases">
        <title>Genome sequence of the basidiomycete white-rot fungus Trametes pubescens.</title>
        <authorList>
            <person name="Makela M.R."/>
            <person name="Granchi Z."/>
            <person name="Peng M."/>
            <person name="De Vries R.P."/>
            <person name="Grigoriev I."/>
            <person name="Riley R."/>
            <person name="Hilden K."/>
        </authorList>
    </citation>
    <scope>NUCLEOTIDE SEQUENCE [LARGE SCALE GENOMIC DNA]</scope>
    <source>
        <strain evidence="1 2">FBCC735</strain>
    </source>
</reference>
<keyword evidence="2" id="KW-1185">Reference proteome</keyword>
<organism evidence="1 2">
    <name type="scientific">Trametes pubescens</name>
    <name type="common">White-rot fungus</name>
    <dbReference type="NCBI Taxonomy" id="154538"/>
    <lineage>
        <taxon>Eukaryota</taxon>
        <taxon>Fungi</taxon>
        <taxon>Dikarya</taxon>
        <taxon>Basidiomycota</taxon>
        <taxon>Agaricomycotina</taxon>
        <taxon>Agaricomycetes</taxon>
        <taxon>Polyporales</taxon>
        <taxon>Polyporaceae</taxon>
        <taxon>Trametes</taxon>
    </lineage>
</organism>
<dbReference type="AlphaFoldDB" id="A0A1M2V5F9"/>